<evidence type="ECO:0000256" key="1">
    <source>
        <dbReference type="SAM" id="MobiDB-lite"/>
    </source>
</evidence>
<organism evidence="2 3">
    <name type="scientific">Diploptera punctata</name>
    <name type="common">Pacific beetle cockroach</name>
    <dbReference type="NCBI Taxonomy" id="6984"/>
    <lineage>
        <taxon>Eukaryota</taxon>
        <taxon>Metazoa</taxon>
        <taxon>Ecdysozoa</taxon>
        <taxon>Arthropoda</taxon>
        <taxon>Hexapoda</taxon>
        <taxon>Insecta</taxon>
        <taxon>Pterygota</taxon>
        <taxon>Neoptera</taxon>
        <taxon>Polyneoptera</taxon>
        <taxon>Dictyoptera</taxon>
        <taxon>Blattodea</taxon>
        <taxon>Blaberoidea</taxon>
        <taxon>Blaberidae</taxon>
        <taxon>Diplopterinae</taxon>
        <taxon>Diploptera</taxon>
    </lineage>
</organism>
<reference evidence="2" key="2">
    <citation type="submission" date="2023-05" db="EMBL/GenBank/DDBJ databases">
        <authorList>
            <person name="Fouks B."/>
        </authorList>
    </citation>
    <scope>NUCLEOTIDE SEQUENCE</scope>
    <source>
        <strain evidence="2">Stay&amp;Tobe</strain>
        <tissue evidence="2">Testes</tissue>
    </source>
</reference>
<reference evidence="2" key="1">
    <citation type="journal article" date="2023" name="IScience">
        <title>Live-bearing cockroach genome reveals convergent evolutionary mechanisms linked to viviparity in insects and beyond.</title>
        <authorList>
            <person name="Fouks B."/>
            <person name="Harrison M.C."/>
            <person name="Mikhailova A.A."/>
            <person name="Marchal E."/>
            <person name="English S."/>
            <person name="Carruthers M."/>
            <person name="Jennings E.C."/>
            <person name="Chiamaka E.L."/>
            <person name="Frigard R.A."/>
            <person name="Pippel M."/>
            <person name="Attardo G.M."/>
            <person name="Benoit J.B."/>
            <person name="Bornberg-Bauer E."/>
            <person name="Tobe S.S."/>
        </authorList>
    </citation>
    <scope>NUCLEOTIDE SEQUENCE</scope>
    <source>
        <strain evidence="2">Stay&amp;Tobe</strain>
    </source>
</reference>
<keyword evidence="3" id="KW-1185">Reference proteome</keyword>
<feature type="compositionally biased region" description="Low complexity" evidence="1">
    <location>
        <begin position="41"/>
        <end position="54"/>
    </location>
</feature>
<evidence type="ECO:0000313" key="3">
    <source>
        <dbReference type="Proteomes" id="UP001233999"/>
    </source>
</evidence>
<feature type="region of interest" description="Disordered" evidence="1">
    <location>
        <begin position="29"/>
        <end position="70"/>
    </location>
</feature>
<evidence type="ECO:0000313" key="2">
    <source>
        <dbReference type="EMBL" id="KAJ9589579.1"/>
    </source>
</evidence>
<comment type="caution">
    <text evidence="2">The sequence shown here is derived from an EMBL/GenBank/DDBJ whole genome shotgun (WGS) entry which is preliminary data.</text>
</comment>
<name>A0AAD7ZZ68_DIPPU</name>
<feature type="non-terminal residue" evidence="2">
    <location>
        <position position="1"/>
    </location>
</feature>
<proteinExistence type="predicted"/>
<feature type="non-terminal residue" evidence="2">
    <location>
        <position position="133"/>
    </location>
</feature>
<accession>A0AAD7ZZ68</accession>
<dbReference type="AlphaFoldDB" id="A0AAD7ZZ68"/>
<dbReference type="Proteomes" id="UP001233999">
    <property type="component" value="Unassembled WGS sequence"/>
</dbReference>
<gene>
    <name evidence="2" type="ORF">L9F63_017217</name>
</gene>
<protein>
    <submittedName>
        <fullName evidence="2">Uncharacterized protein</fullName>
    </submittedName>
</protein>
<dbReference type="EMBL" id="JASPKZ010004928">
    <property type="protein sequence ID" value="KAJ9589579.1"/>
    <property type="molecule type" value="Genomic_DNA"/>
</dbReference>
<sequence length="133" mass="14901">KIHKVKVKVKMNFYSIQFSMHSQQKTNISDIYADQAPSPAPSEKSTSTSIMSSPKVPPPKRAPAKDPPFRLDGKLKEHVLLKFPPLKSDSHPTRKCKVCLKNKKVSATISHHQILLGYLLATKRVAGVFKWLA</sequence>